<sequence length="343" mass="37318">MKIENLKRECQLKSWLLLTIYLDSLGAIKLINAQVSMATSFFLSLPLMFALIATTSCCAISATETLPPTQPPSLPVIPPPPPPFATAWTLHPPPPLAEIQENQPEAPPPAQPSCLPVIPPPAVSTARTPPPPPPLAEIQENQLNNIIDALIGTGDFMGWANLLSSTDPSAFPLTATLFIPSNDAVSHLSSANTARIDYDPFLIPYHIIPQRLTFSDLQQFSVHSRLPTLLPSKYIVITNNSSSNFTVDDSQITEADIFVNVAFSVHGIEKVLDYSVYGGDGLSPSPETTKWPRIKPTPGPPKKRRPVLPREITVGLKSCASCSCSDILMIFSAFYVVFIFKIL</sequence>
<comment type="caution">
    <text evidence="5">The sequence shown here is derived from an EMBL/GenBank/DDBJ whole genome shotgun (WGS) entry which is preliminary data.</text>
</comment>
<dbReference type="Gene3D" id="2.30.180.10">
    <property type="entry name" value="FAS1 domain"/>
    <property type="match status" value="1"/>
</dbReference>
<organism evidence="5">
    <name type="scientific">Sesamum latifolium</name>
    <dbReference type="NCBI Taxonomy" id="2727402"/>
    <lineage>
        <taxon>Eukaryota</taxon>
        <taxon>Viridiplantae</taxon>
        <taxon>Streptophyta</taxon>
        <taxon>Embryophyta</taxon>
        <taxon>Tracheophyta</taxon>
        <taxon>Spermatophyta</taxon>
        <taxon>Magnoliopsida</taxon>
        <taxon>eudicotyledons</taxon>
        <taxon>Gunneridae</taxon>
        <taxon>Pentapetalae</taxon>
        <taxon>asterids</taxon>
        <taxon>lamiids</taxon>
        <taxon>Lamiales</taxon>
        <taxon>Pedaliaceae</taxon>
        <taxon>Sesamum</taxon>
    </lineage>
</organism>
<dbReference type="InterPro" id="IPR052806">
    <property type="entry name" value="Fasciclin-like_AGP"/>
</dbReference>
<dbReference type="PROSITE" id="PS50213">
    <property type="entry name" value="FAS1"/>
    <property type="match status" value="1"/>
</dbReference>
<dbReference type="Pfam" id="PF02469">
    <property type="entry name" value="Fasciclin"/>
    <property type="match status" value="1"/>
</dbReference>
<reference evidence="5" key="1">
    <citation type="submission" date="2020-06" db="EMBL/GenBank/DDBJ databases">
        <authorList>
            <person name="Li T."/>
            <person name="Hu X."/>
            <person name="Zhang T."/>
            <person name="Song X."/>
            <person name="Zhang H."/>
            <person name="Dai N."/>
            <person name="Sheng W."/>
            <person name="Hou X."/>
            <person name="Wei L."/>
        </authorList>
    </citation>
    <scope>NUCLEOTIDE SEQUENCE</scope>
    <source>
        <strain evidence="5">KEN1</strain>
        <tissue evidence="5">Leaf</tissue>
    </source>
</reference>
<name>A0AAW2WQI1_9LAMI</name>
<evidence type="ECO:0000256" key="2">
    <source>
        <dbReference type="SAM" id="MobiDB-lite"/>
    </source>
</evidence>
<feature type="region of interest" description="Disordered" evidence="2">
    <location>
        <begin position="287"/>
        <end position="306"/>
    </location>
</feature>
<gene>
    <name evidence="5" type="ORF">Slati_1960700</name>
</gene>
<protein>
    <recommendedName>
        <fullName evidence="4">FAS1 domain-containing protein</fullName>
    </recommendedName>
</protein>
<keyword evidence="3" id="KW-0472">Membrane</keyword>
<keyword evidence="3" id="KW-0812">Transmembrane</keyword>
<dbReference type="PANTHER" id="PTHR33985:SF5">
    <property type="entry name" value="FASCICLIN-LIKE ARABINOGALACTAN FAMILY PROTEIN"/>
    <property type="match status" value="1"/>
</dbReference>
<dbReference type="SUPFAM" id="SSF82153">
    <property type="entry name" value="FAS1 domain"/>
    <property type="match status" value="1"/>
</dbReference>
<dbReference type="PANTHER" id="PTHR33985">
    <property type="entry name" value="OS02G0491300 PROTEIN-RELATED"/>
    <property type="match status" value="1"/>
</dbReference>
<evidence type="ECO:0000313" key="5">
    <source>
        <dbReference type="EMBL" id="KAL0442380.1"/>
    </source>
</evidence>
<evidence type="ECO:0000256" key="1">
    <source>
        <dbReference type="ARBA" id="ARBA00007843"/>
    </source>
</evidence>
<feature type="domain" description="FAS1" evidence="4">
    <location>
        <begin position="143"/>
        <end position="272"/>
    </location>
</feature>
<comment type="similarity">
    <text evidence="1">Belongs to the fasciclin-like AGP family.</text>
</comment>
<dbReference type="InterPro" id="IPR000782">
    <property type="entry name" value="FAS1_domain"/>
</dbReference>
<dbReference type="AlphaFoldDB" id="A0AAW2WQI1"/>
<feature type="transmembrane region" description="Helical" evidence="3">
    <location>
        <begin position="37"/>
        <end position="60"/>
    </location>
</feature>
<dbReference type="SMART" id="SM00554">
    <property type="entry name" value="FAS1"/>
    <property type="match status" value="1"/>
</dbReference>
<proteinExistence type="inferred from homology"/>
<reference evidence="5" key="2">
    <citation type="journal article" date="2024" name="Plant">
        <title>Genomic evolution and insights into agronomic trait innovations of Sesamum species.</title>
        <authorList>
            <person name="Miao H."/>
            <person name="Wang L."/>
            <person name="Qu L."/>
            <person name="Liu H."/>
            <person name="Sun Y."/>
            <person name="Le M."/>
            <person name="Wang Q."/>
            <person name="Wei S."/>
            <person name="Zheng Y."/>
            <person name="Lin W."/>
            <person name="Duan Y."/>
            <person name="Cao H."/>
            <person name="Xiong S."/>
            <person name="Wang X."/>
            <person name="Wei L."/>
            <person name="Li C."/>
            <person name="Ma Q."/>
            <person name="Ju M."/>
            <person name="Zhao R."/>
            <person name="Li G."/>
            <person name="Mu C."/>
            <person name="Tian Q."/>
            <person name="Mei H."/>
            <person name="Zhang T."/>
            <person name="Gao T."/>
            <person name="Zhang H."/>
        </authorList>
    </citation>
    <scope>NUCLEOTIDE SEQUENCE</scope>
    <source>
        <strain evidence="5">KEN1</strain>
    </source>
</reference>
<dbReference type="EMBL" id="JACGWN010000007">
    <property type="protein sequence ID" value="KAL0442380.1"/>
    <property type="molecule type" value="Genomic_DNA"/>
</dbReference>
<evidence type="ECO:0000259" key="4">
    <source>
        <dbReference type="PROSITE" id="PS50213"/>
    </source>
</evidence>
<dbReference type="FunFam" id="2.30.180.10:FF:000046">
    <property type="entry name" value="Fasciclin-like arabinogalactan family protein"/>
    <property type="match status" value="1"/>
</dbReference>
<accession>A0AAW2WQI1</accession>
<keyword evidence="3" id="KW-1133">Transmembrane helix</keyword>
<evidence type="ECO:0000256" key="3">
    <source>
        <dbReference type="SAM" id="Phobius"/>
    </source>
</evidence>
<dbReference type="InterPro" id="IPR036378">
    <property type="entry name" value="FAS1_dom_sf"/>
</dbReference>